<dbReference type="HAMAP" id="MF_01518">
    <property type="entry name" value="Adenine_deamin"/>
    <property type="match status" value="1"/>
</dbReference>
<dbReference type="EMBL" id="JABCQH010000009">
    <property type="protein sequence ID" value="MBF0889053.1"/>
    <property type="molecule type" value="Genomic_DNA"/>
</dbReference>
<dbReference type="Pfam" id="PF01979">
    <property type="entry name" value="Amidohydro_1"/>
    <property type="match status" value="1"/>
</dbReference>
<proteinExistence type="inferred from homology"/>
<evidence type="ECO:0000256" key="6">
    <source>
        <dbReference type="HAMAP-Rule" id="MF_01518"/>
    </source>
</evidence>
<reference evidence="10" key="1">
    <citation type="submission" date="2020-04" db="EMBL/GenBank/DDBJ databases">
        <title>Description of novel Gluconacetobacter.</title>
        <authorList>
            <person name="Sombolestani A."/>
        </authorList>
    </citation>
    <scope>NUCLEOTIDE SEQUENCE [LARGE SCALE GENOMIC DNA]</scope>
    <source>
        <strain evidence="10">LMG 1745</strain>
    </source>
</reference>
<evidence type="ECO:0000256" key="4">
    <source>
        <dbReference type="ARBA" id="ARBA00023211"/>
    </source>
</evidence>
<comment type="catalytic activity">
    <reaction evidence="5 6">
        <text>adenine + H2O + H(+) = hypoxanthine + NH4(+)</text>
        <dbReference type="Rhea" id="RHEA:23688"/>
        <dbReference type="ChEBI" id="CHEBI:15377"/>
        <dbReference type="ChEBI" id="CHEBI:15378"/>
        <dbReference type="ChEBI" id="CHEBI:16708"/>
        <dbReference type="ChEBI" id="CHEBI:17368"/>
        <dbReference type="ChEBI" id="CHEBI:28938"/>
        <dbReference type="EC" id="3.5.4.2"/>
    </reaction>
</comment>
<comment type="cofactor">
    <cofactor evidence="6">
        <name>Mn(2+)</name>
        <dbReference type="ChEBI" id="CHEBI:29035"/>
    </cofactor>
</comment>
<dbReference type="InterPro" id="IPR006679">
    <property type="entry name" value="Adenine_deam"/>
</dbReference>
<sequence>MIDVSSSLTTPELRKRAVDAATGRAPFDILLVNGKIADVATGELRNADVGLIGPLIASTHPTGQRQDALKIFDLAGAVIAPGLIDSHMHIESSMITPRIYAKTVVPQGTTTVCWDPHEIGNASGLDGVKWAIEATKGLPLRILVEAPSCVPSAPGLERSGAVFDETAMAEMLSWPEVIGVAEVMDMRGVITGSPRMKSIVNAGLTSGKLICGHARNLKGRDLQAFMAAGIESDHELTSKADILEKLRSGMTLELRVSHENILPEAIAAFEELGCVPQTVTLCTDDVFPDDLLRRGGMIHHLRCLVSLGMQPLDALRCATLNAAMRLERRDLGLVAAGRRADLVVFNNLSDFTPLEVFTSGIHAASHGTLLIGLPTELPGLPLKTINHAPVTPEDFQIAVADATKVRVRTVRTPRTTQWGEREMSVEAGHLVLPPDAALMAVFNRYGKNGPPGLGILEGWGDWSATIGTTILHDSHNLAIFGQNPEDMALVANTLIASDGGMAVARNGKIIAHVPLPVCGLLSPENLEVVSHQFTAVRNAAAAATTWDGPTAMIKLVTGASLACNPGPHVTDLGITDGMTGEIITNMVMETA</sequence>
<evidence type="ECO:0000256" key="2">
    <source>
        <dbReference type="ARBA" id="ARBA00012782"/>
    </source>
</evidence>
<dbReference type="InterPro" id="IPR011059">
    <property type="entry name" value="Metal-dep_hydrolase_composite"/>
</dbReference>
<dbReference type="PANTHER" id="PTHR11113:SF2">
    <property type="entry name" value="ADENINE DEAMINASE"/>
    <property type="match status" value="1"/>
</dbReference>
<dbReference type="Pfam" id="PF13382">
    <property type="entry name" value="Adenine_deam_C"/>
    <property type="match status" value="1"/>
</dbReference>
<evidence type="ECO:0000259" key="8">
    <source>
        <dbReference type="Pfam" id="PF13382"/>
    </source>
</evidence>
<reference evidence="9 10" key="2">
    <citation type="submission" date="2020-11" db="EMBL/GenBank/DDBJ databases">
        <title>Description of novel Gluconobacter species.</title>
        <authorList>
            <person name="Cleenwerck I."/>
            <person name="Cnockaert M."/>
            <person name="Borremans W."/>
            <person name="Wieme A.D."/>
            <person name="De Vuyst L."/>
            <person name="Vandamme P."/>
        </authorList>
    </citation>
    <scope>NUCLEOTIDE SEQUENCE [LARGE SCALE GENOMIC DNA]</scope>
    <source>
        <strain evidence="9 10">LMG 1745</strain>
    </source>
</reference>
<dbReference type="SUPFAM" id="SSF51556">
    <property type="entry name" value="Metallo-dependent hydrolases"/>
    <property type="match status" value="1"/>
</dbReference>
<keyword evidence="3 6" id="KW-0378">Hydrolase</keyword>
<comment type="caution">
    <text evidence="9">The sequence shown here is derived from an EMBL/GenBank/DDBJ whole genome shotgun (WGS) entry which is preliminary data.</text>
</comment>
<feature type="domain" description="Amidohydrolase-related" evidence="7">
    <location>
        <begin position="79"/>
        <end position="360"/>
    </location>
</feature>
<evidence type="ECO:0000256" key="3">
    <source>
        <dbReference type="ARBA" id="ARBA00022801"/>
    </source>
</evidence>
<name>A0ABR9YXY7_9PROT</name>
<dbReference type="EC" id="3.5.4.2" evidence="2 6"/>
<keyword evidence="4 6" id="KW-0464">Manganese</keyword>
<feature type="domain" description="Adenine deaminase C-terminal" evidence="8">
    <location>
        <begin position="415"/>
        <end position="579"/>
    </location>
</feature>
<evidence type="ECO:0000256" key="5">
    <source>
        <dbReference type="ARBA" id="ARBA00047720"/>
    </source>
</evidence>
<dbReference type="PANTHER" id="PTHR11113">
    <property type="entry name" value="N-ACETYLGLUCOSAMINE-6-PHOSPHATE DEACETYLASE"/>
    <property type="match status" value="1"/>
</dbReference>
<comment type="similarity">
    <text evidence="1 6">Belongs to the metallo-dependent hydrolases superfamily. Adenine deaminase family.</text>
</comment>
<dbReference type="Proteomes" id="UP000662701">
    <property type="component" value="Unassembled WGS sequence"/>
</dbReference>
<evidence type="ECO:0000259" key="7">
    <source>
        <dbReference type="Pfam" id="PF01979"/>
    </source>
</evidence>
<organism evidence="9 10">
    <name type="scientific">Gluconobacter cadivus</name>
    <dbReference type="NCBI Taxonomy" id="2728101"/>
    <lineage>
        <taxon>Bacteria</taxon>
        <taxon>Pseudomonadati</taxon>
        <taxon>Pseudomonadota</taxon>
        <taxon>Alphaproteobacteria</taxon>
        <taxon>Acetobacterales</taxon>
        <taxon>Acetobacteraceae</taxon>
        <taxon>Gluconobacter</taxon>
    </lineage>
</organism>
<evidence type="ECO:0000313" key="9">
    <source>
        <dbReference type="EMBL" id="MBF0889053.1"/>
    </source>
</evidence>
<keyword evidence="10" id="KW-1185">Reference proteome</keyword>
<dbReference type="Gene3D" id="2.30.40.10">
    <property type="entry name" value="Urease, subunit C, domain 1"/>
    <property type="match status" value="1"/>
</dbReference>
<dbReference type="InterPro" id="IPR032466">
    <property type="entry name" value="Metal_Hydrolase"/>
</dbReference>
<evidence type="ECO:0000313" key="10">
    <source>
        <dbReference type="Proteomes" id="UP000662701"/>
    </source>
</evidence>
<evidence type="ECO:0000256" key="1">
    <source>
        <dbReference type="ARBA" id="ARBA00006773"/>
    </source>
</evidence>
<dbReference type="Gene3D" id="3.20.20.140">
    <property type="entry name" value="Metal-dependent hydrolases"/>
    <property type="match status" value="1"/>
</dbReference>
<dbReference type="InterPro" id="IPR026912">
    <property type="entry name" value="Adenine_deam_C"/>
</dbReference>
<dbReference type="InterPro" id="IPR006680">
    <property type="entry name" value="Amidohydro-rel"/>
</dbReference>
<protein>
    <recommendedName>
        <fullName evidence="2 6">Adenine deaminase</fullName>
        <shortName evidence="6">Adenase</shortName>
        <shortName evidence="6">Adenine aminase</shortName>
        <ecNumber evidence="2 6">3.5.4.2</ecNumber>
    </recommendedName>
</protein>
<accession>A0ABR9YXY7</accession>
<dbReference type="SUPFAM" id="SSF51338">
    <property type="entry name" value="Composite domain of metallo-dependent hydrolases"/>
    <property type="match status" value="1"/>
</dbReference>
<dbReference type="RefSeq" id="WP_194262854.1">
    <property type="nucleotide sequence ID" value="NZ_JABCQH010000009.1"/>
</dbReference>
<gene>
    <name evidence="6" type="primary">ade</name>
    <name evidence="9" type="ORF">HKD19_10880</name>
</gene>